<organism evidence="1 2">
    <name type="scientific">Geobacillus proteiniphilus</name>
    <dbReference type="NCBI Taxonomy" id="860353"/>
    <lineage>
        <taxon>Bacteria</taxon>
        <taxon>Bacillati</taxon>
        <taxon>Bacillota</taxon>
        <taxon>Bacilli</taxon>
        <taxon>Bacillales</taxon>
        <taxon>Anoxybacillaceae</taxon>
        <taxon>Geobacillus</taxon>
    </lineage>
</organism>
<dbReference type="Proteomes" id="UP000186030">
    <property type="component" value="Unassembled WGS sequence"/>
</dbReference>
<dbReference type="EMBL" id="MQMG01000039">
    <property type="protein sequence ID" value="OKO91339.1"/>
    <property type="molecule type" value="Genomic_DNA"/>
</dbReference>
<gene>
    <name evidence="1" type="ORF">BRO54_2752</name>
</gene>
<sequence length="60" mass="6443">MGRLFLSASGAAAEDEASSYRLGASVSQAVRRYRFSLSAKQGSAARLSKYKRCITIGRKG</sequence>
<dbReference type="AlphaFoldDB" id="A0A1Q5STL3"/>
<comment type="caution">
    <text evidence="1">The sequence shown here is derived from an EMBL/GenBank/DDBJ whole genome shotgun (WGS) entry which is preliminary data.</text>
</comment>
<proteinExistence type="predicted"/>
<protein>
    <submittedName>
        <fullName evidence="1">Uncharacterized protein</fullName>
    </submittedName>
</protein>
<evidence type="ECO:0000313" key="2">
    <source>
        <dbReference type="Proteomes" id="UP000186030"/>
    </source>
</evidence>
<name>A0A1Q5STL3_9BACL</name>
<reference evidence="1 2" key="1">
    <citation type="submission" date="2016-11" db="EMBL/GenBank/DDBJ databases">
        <authorList>
            <person name="Kadnikov V."/>
            <person name="Nazina T."/>
        </authorList>
    </citation>
    <scope>NUCLEOTIDE SEQUENCE [LARGE SCALE GENOMIC DNA]</scope>
    <source>
        <strain evidence="1 2">1017</strain>
    </source>
</reference>
<evidence type="ECO:0000313" key="1">
    <source>
        <dbReference type="EMBL" id="OKO91339.1"/>
    </source>
</evidence>
<accession>A0A1Q5STL3</accession>
<reference evidence="2" key="2">
    <citation type="submission" date="2017-01" db="EMBL/GenBank/DDBJ databases">
        <title>Genome sequencing and annotation of Geobacillus sp. 1017, a Hydrocarbon-Oxidizing Thermophilic Bacterium Isolated from a Heavy Oil Reservoir (China).</title>
        <authorList>
            <person name="Kadnikov V.V."/>
            <person name="Mardanov A.V."/>
            <person name="Poltaraus A.B."/>
            <person name="Sokolova D.S."/>
            <person name="Semenova E.M."/>
            <person name="Ravin N.V."/>
            <person name="Tourova T.P."/>
            <person name="Nazina T.N."/>
        </authorList>
    </citation>
    <scope>NUCLEOTIDE SEQUENCE [LARGE SCALE GENOMIC DNA]</scope>
    <source>
        <strain evidence="2">1017</strain>
    </source>
</reference>